<dbReference type="AlphaFoldDB" id="A0A9X1L2V7"/>
<dbReference type="InterPro" id="IPR041700">
    <property type="entry name" value="OMP_b-brl_3"/>
</dbReference>
<dbReference type="InterPro" id="IPR036942">
    <property type="entry name" value="Beta-barrel_TonB_sf"/>
</dbReference>
<evidence type="ECO:0000313" key="12">
    <source>
        <dbReference type="Proteomes" id="UP001139199"/>
    </source>
</evidence>
<keyword evidence="3 7" id="KW-1134">Transmembrane beta strand</keyword>
<protein>
    <submittedName>
        <fullName evidence="11">TonB-dependent receptor</fullName>
    </submittedName>
</protein>
<dbReference type="SUPFAM" id="SSF49464">
    <property type="entry name" value="Carboxypeptidase regulatory domain-like"/>
    <property type="match status" value="1"/>
</dbReference>
<evidence type="ECO:0000256" key="5">
    <source>
        <dbReference type="ARBA" id="ARBA00023136"/>
    </source>
</evidence>
<dbReference type="SUPFAM" id="SSF56935">
    <property type="entry name" value="Porins"/>
    <property type="match status" value="1"/>
</dbReference>
<gene>
    <name evidence="11" type="ORF">LG649_02050</name>
</gene>
<evidence type="ECO:0000259" key="10">
    <source>
        <dbReference type="Pfam" id="PF14905"/>
    </source>
</evidence>
<evidence type="ECO:0000256" key="8">
    <source>
        <dbReference type="SAM" id="MobiDB-lite"/>
    </source>
</evidence>
<dbReference type="PANTHER" id="PTHR40980">
    <property type="entry name" value="PLUG DOMAIN-CONTAINING PROTEIN"/>
    <property type="match status" value="1"/>
</dbReference>
<feature type="region of interest" description="Disordered" evidence="8">
    <location>
        <begin position="822"/>
        <end position="841"/>
    </location>
</feature>
<feature type="domain" description="TonB-dependent receptor plug" evidence="9">
    <location>
        <begin position="148"/>
        <end position="226"/>
    </location>
</feature>
<dbReference type="Gene3D" id="2.170.130.10">
    <property type="entry name" value="TonB-dependent receptor, plug domain"/>
    <property type="match status" value="1"/>
</dbReference>
<dbReference type="Pfam" id="PF14905">
    <property type="entry name" value="OMP_b-brl_3"/>
    <property type="match status" value="1"/>
</dbReference>
<proteinExistence type="inferred from homology"/>
<dbReference type="InterPro" id="IPR039426">
    <property type="entry name" value="TonB-dep_rcpt-like"/>
</dbReference>
<name>A0A9X1L2V7_9FLAO</name>
<evidence type="ECO:0000256" key="4">
    <source>
        <dbReference type="ARBA" id="ARBA00022692"/>
    </source>
</evidence>
<comment type="caution">
    <text evidence="11">The sequence shown here is derived from an EMBL/GenBank/DDBJ whole genome shotgun (WGS) entry which is preliminary data.</text>
</comment>
<keyword evidence="11" id="KW-0675">Receptor</keyword>
<reference evidence="11" key="1">
    <citation type="submission" date="2021-10" db="EMBL/GenBank/DDBJ databases">
        <title>Tamlana sargassums sp. nov., and Tamlana laminarinivorans sp. nov., two new bacteria isolated from the brown alga.</title>
        <authorList>
            <person name="Li J."/>
        </authorList>
    </citation>
    <scope>NUCLEOTIDE SEQUENCE</scope>
    <source>
        <strain evidence="11">PT2-4</strain>
    </source>
</reference>
<dbReference type="InterPro" id="IPR037066">
    <property type="entry name" value="Plug_dom_sf"/>
</dbReference>
<sequence length="841" mass="95657">MSKFIITLIIPFLFISKNYSQSRNYEKEVTLKGKIIDAETQDPLEYASISIFSKAENKIISGGITDINGNFNVEVKPGVYNISIEYISYKTISYTDKNLTKSENLGTIAMDLDLATLDAVQIIAEKTTVEIKLDKKVYNIGKDLTTAGGTVSDALNNVPSVSVDVEGAISLRGNENVKILINGKPSAMAGFGDTNVLSQLPAEAIERVEVITSPSARYDAEGTAGILNIILRQQETLGFNGSVNLTLGNPDNLGLSTNLNYRTEKFNLFTNLGYRYFDAPRNSFSDTDYFDTEDDEIDRVREDEEVERINKNFNGSLGMEYFLSDKTSLTGTFFYRNGKDEDTGINISDRFINESFVEQTERIEKETEDGNNFQFALNYITKFDDSGHELTADIQIETGKSDQLTFYNEDYNYTYQTDPEGFQIENVTQEEEDSESLFQVDYVLPLGDNGRFEAGYRGNFENSVTDYLLEQEDLDSGSLFVNDTLSNVFDYTENVNAVYTQYGTKFNKFSFLLGLRLENTQLKGDIDSRLTAEELEESYGFPIQTTFDNNYLGLFPTLNVIYSLSKNDEDAEESITFGYNRRINRPRGWFINPFPSRSSRTNVFQGNPNLRPAFASAFDLGYLKRWEKLTLTTSVYYQHETDSFERIQENTGLQTSDGIDIIRTIPVNLSTNNRTGAELGVLYNPAKWIRLNSSFNFYQFETDGEFNDVDYSAKNTSWFARFSSKVTLPAKIDWQTNAFYKGPSQDAQSDNEGIFALDLAFSKEVLNNNATISLNVRDLFNSRIRKSTVFTDSYTSYEEMQWRQRQINVSFRYRFNQLKSHNERGENNRNNGGDEDFDFEG</sequence>
<dbReference type="PROSITE" id="PS52016">
    <property type="entry name" value="TONB_DEPENDENT_REC_3"/>
    <property type="match status" value="1"/>
</dbReference>
<evidence type="ECO:0000256" key="6">
    <source>
        <dbReference type="ARBA" id="ARBA00023237"/>
    </source>
</evidence>
<dbReference type="EMBL" id="JAJAPW010000001">
    <property type="protein sequence ID" value="MCB4797607.1"/>
    <property type="molecule type" value="Genomic_DNA"/>
</dbReference>
<comment type="similarity">
    <text evidence="7">Belongs to the TonB-dependent receptor family.</text>
</comment>
<comment type="subcellular location">
    <subcellularLocation>
        <location evidence="1 7">Cell outer membrane</location>
        <topology evidence="1 7">Multi-pass membrane protein</topology>
    </subcellularLocation>
</comment>
<keyword evidence="4 7" id="KW-0812">Transmembrane</keyword>
<dbReference type="Gene3D" id="2.40.170.20">
    <property type="entry name" value="TonB-dependent receptor, beta-barrel domain"/>
    <property type="match status" value="1"/>
</dbReference>
<dbReference type="Gene3D" id="2.60.40.1120">
    <property type="entry name" value="Carboxypeptidase-like, regulatory domain"/>
    <property type="match status" value="1"/>
</dbReference>
<keyword evidence="5 7" id="KW-0472">Membrane</keyword>
<evidence type="ECO:0000256" key="7">
    <source>
        <dbReference type="PROSITE-ProRule" id="PRU01360"/>
    </source>
</evidence>
<dbReference type="Pfam" id="PF13715">
    <property type="entry name" value="CarbopepD_reg_2"/>
    <property type="match status" value="1"/>
</dbReference>
<dbReference type="InterPro" id="IPR012910">
    <property type="entry name" value="Plug_dom"/>
</dbReference>
<keyword evidence="2 7" id="KW-0813">Transport</keyword>
<evidence type="ECO:0000256" key="3">
    <source>
        <dbReference type="ARBA" id="ARBA00022452"/>
    </source>
</evidence>
<dbReference type="GO" id="GO:0009279">
    <property type="term" value="C:cell outer membrane"/>
    <property type="evidence" value="ECO:0007669"/>
    <property type="project" value="UniProtKB-SubCell"/>
</dbReference>
<keyword evidence="12" id="KW-1185">Reference proteome</keyword>
<dbReference type="Proteomes" id="UP001139199">
    <property type="component" value="Unassembled WGS sequence"/>
</dbReference>
<feature type="domain" description="Outer membrane protein beta-barrel" evidence="10">
    <location>
        <begin position="382"/>
        <end position="813"/>
    </location>
</feature>
<evidence type="ECO:0000313" key="11">
    <source>
        <dbReference type="EMBL" id="MCB4797607.1"/>
    </source>
</evidence>
<dbReference type="InterPro" id="IPR008969">
    <property type="entry name" value="CarboxyPept-like_regulatory"/>
</dbReference>
<dbReference type="PANTHER" id="PTHR40980:SF4">
    <property type="entry name" value="TONB-DEPENDENT RECEPTOR-LIKE BETA-BARREL DOMAIN-CONTAINING PROTEIN"/>
    <property type="match status" value="1"/>
</dbReference>
<organism evidence="11 12">
    <name type="scientific">Neotamlana laminarinivorans</name>
    <dbReference type="NCBI Taxonomy" id="2883124"/>
    <lineage>
        <taxon>Bacteria</taxon>
        <taxon>Pseudomonadati</taxon>
        <taxon>Bacteroidota</taxon>
        <taxon>Flavobacteriia</taxon>
        <taxon>Flavobacteriales</taxon>
        <taxon>Flavobacteriaceae</taxon>
        <taxon>Neotamlana</taxon>
    </lineage>
</organism>
<keyword evidence="6 7" id="KW-0998">Cell outer membrane</keyword>
<evidence type="ECO:0000256" key="2">
    <source>
        <dbReference type="ARBA" id="ARBA00022448"/>
    </source>
</evidence>
<accession>A0A9X1L2V7</accession>
<evidence type="ECO:0000259" key="9">
    <source>
        <dbReference type="Pfam" id="PF07715"/>
    </source>
</evidence>
<dbReference type="RefSeq" id="WP_226540397.1">
    <property type="nucleotide sequence ID" value="NZ_JAJAPW010000001.1"/>
</dbReference>
<evidence type="ECO:0000256" key="1">
    <source>
        <dbReference type="ARBA" id="ARBA00004571"/>
    </source>
</evidence>
<dbReference type="Pfam" id="PF07715">
    <property type="entry name" value="Plug"/>
    <property type="match status" value="1"/>
</dbReference>